<accession>A0A392U9E5</accession>
<feature type="non-terminal residue" evidence="1">
    <location>
        <position position="48"/>
    </location>
</feature>
<sequence length="48" mass="5445">MVAERALQRASVNMHVLEWSLSEPKRHVARMLATSRQEDGNYMFGLAG</sequence>
<name>A0A392U9E5_9FABA</name>
<evidence type="ECO:0000313" key="2">
    <source>
        <dbReference type="Proteomes" id="UP000265520"/>
    </source>
</evidence>
<protein>
    <submittedName>
        <fullName evidence="1">Uncharacterized protein</fullName>
    </submittedName>
</protein>
<organism evidence="1 2">
    <name type="scientific">Trifolium medium</name>
    <dbReference type="NCBI Taxonomy" id="97028"/>
    <lineage>
        <taxon>Eukaryota</taxon>
        <taxon>Viridiplantae</taxon>
        <taxon>Streptophyta</taxon>
        <taxon>Embryophyta</taxon>
        <taxon>Tracheophyta</taxon>
        <taxon>Spermatophyta</taxon>
        <taxon>Magnoliopsida</taxon>
        <taxon>eudicotyledons</taxon>
        <taxon>Gunneridae</taxon>
        <taxon>Pentapetalae</taxon>
        <taxon>rosids</taxon>
        <taxon>fabids</taxon>
        <taxon>Fabales</taxon>
        <taxon>Fabaceae</taxon>
        <taxon>Papilionoideae</taxon>
        <taxon>50 kb inversion clade</taxon>
        <taxon>NPAAA clade</taxon>
        <taxon>Hologalegina</taxon>
        <taxon>IRL clade</taxon>
        <taxon>Trifolieae</taxon>
        <taxon>Trifolium</taxon>
    </lineage>
</organism>
<reference evidence="1 2" key="1">
    <citation type="journal article" date="2018" name="Front. Plant Sci.">
        <title>Red Clover (Trifolium pratense) and Zigzag Clover (T. medium) - A Picture of Genomic Similarities and Differences.</title>
        <authorList>
            <person name="Dluhosova J."/>
            <person name="Istvanek J."/>
            <person name="Nedelnik J."/>
            <person name="Repkova J."/>
        </authorList>
    </citation>
    <scope>NUCLEOTIDE SEQUENCE [LARGE SCALE GENOMIC DNA]</scope>
    <source>
        <strain evidence="2">cv. 10/8</strain>
        <tissue evidence="1">Leaf</tissue>
    </source>
</reference>
<dbReference type="Proteomes" id="UP000265520">
    <property type="component" value="Unassembled WGS sequence"/>
</dbReference>
<evidence type="ECO:0000313" key="1">
    <source>
        <dbReference type="EMBL" id="MCI69658.1"/>
    </source>
</evidence>
<keyword evidence="2" id="KW-1185">Reference proteome</keyword>
<dbReference type="AlphaFoldDB" id="A0A392U9E5"/>
<comment type="caution">
    <text evidence="1">The sequence shown here is derived from an EMBL/GenBank/DDBJ whole genome shotgun (WGS) entry which is preliminary data.</text>
</comment>
<proteinExistence type="predicted"/>
<dbReference type="EMBL" id="LXQA010760628">
    <property type="protein sequence ID" value="MCI69658.1"/>
    <property type="molecule type" value="Genomic_DNA"/>
</dbReference>